<reference evidence="1 2" key="1">
    <citation type="submission" date="2016-02" db="EMBL/GenBank/DDBJ databases">
        <title>Band-tailed pigeon sequencing and assembly.</title>
        <authorList>
            <person name="Soares A.E."/>
            <person name="Novak B.J."/>
            <person name="Rice E.S."/>
            <person name="O'Connell B."/>
            <person name="Chang D."/>
            <person name="Weber S."/>
            <person name="Shapiro B."/>
        </authorList>
    </citation>
    <scope>NUCLEOTIDE SEQUENCE [LARGE SCALE GENOMIC DNA]</scope>
    <source>
        <strain evidence="1">BTP2013</strain>
        <tissue evidence="1">Blood</tissue>
    </source>
</reference>
<dbReference type="EMBL" id="LSYS01004391">
    <property type="protein sequence ID" value="OPJ79593.1"/>
    <property type="molecule type" value="Genomic_DNA"/>
</dbReference>
<sequence>MGPRCRFQNRVPKNVEPQWERACSPSEEIPHLSCSPVLSRHLHEKRIFVIFVPEGPICSYFPHLKS</sequence>
<dbReference type="AlphaFoldDB" id="A0A1V4K5F6"/>
<accession>A0A1V4K5F6</accession>
<gene>
    <name evidence="1" type="ORF">AV530_000422</name>
</gene>
<proteinExistence type="predicted"/>
<protein>
    <submittedName>
        <fullName evidence="1">Uncharacterized protein</fullName>
    </submittedName>
</protein>
<evidence type="ECO:0000313" key="2">
    <source>
        <dbReference type="Proteomes" id="UP000190648"/>
    </source>
</evidence>
<name>A0A1V4K5F6_PATFA</name>
<organism evidence="1 2">
    <name type="scientific">Patagioenas fasciata monilis</name>
    <dbReference type="NCBI Taxonomy" id="372326"/>
    <lineage>
        <taxon>Eukaryota</taxon>
        <taxon>Metazoa</taxon>
        <taxon>Chordata</taxon>
        <taxon>Craniata</taxon>
        <taxon>Vertebrata</taxon>
        <taxon>Euteleostomi</taxon>
        <taxon>Archelosauria</taxon>
        <taxon>Archosauria</taxon>
        <taxon>Dinosauria</taxon>
        <taxon>Saurischia</taxon>
        <taxon>Theropoda</taxon>
        <taxon>Coelurosauria</taxon>
        <taxon>Aves</taxon>
        <taxon>Neognathae</taxon>
        <taxon>Neoaves</taxon>
        <taxon>Columbimorphae</taxon>
        <taxon>Columbiformes</taxon>
        <taxon>Columbidae</taxon>
        <taxon>Patagioenas</taxon>
    </lineage>
</organism>
<comment type="caution">
    <text evidence="1">The sequence shown here is derived from an EMBL/GenBank/DDBJ whole genome shotgun (WGS) entry which is preliminary data.</text>
</comment>
<evidence type="ECO:0000313" key="1">
    <source>
        <dbReference type="EMBL" id="OPJ79593.1"/>
    </source>
</evidence>
<keyword evidence="2" id="KW-1185">Reference proteome</keyword>
<dbReference type="Proteomes" id="UP000190648">
    <property type="component" value="Unassembled WGS sequence"/>
</dbReference>